<dbReference type="EMBL" id="CP002582">
    <property type="protein sequence ID" value="ADZ84164.1"/>
    <property type="molecule type" value="Genomic_DNA"/>
</dbReference>
<dbReference type="Proteomes" id="UP000008467">
    <property type="component" value="Chromosome"/>
</dbReference>
<keyword evidence="3" id="KW-1185">Reference proteome</keyword>
<name>F2JGS2_CELLD</name>
<sequence>MRSLSSIIKGERIRTQSIIDFSTRQIDVLAEEDYINETIDQSSFDEKEQLESIQEKQLKEIQELIDAKLEEADNQVRQMLSEAIQKSQAIEEEAKQLKTHMLFEMTKEREEVLEEARKQAEHILANAHKEKEELIMSTEGELVETLITLLNHIISEEMNYQVDWVKYLVRKMLSKEEILGKVKVIISPILYARLSEKEIDAIKGIRKDLEIETRDNLNETTCMIEFNQGSIVYDISQGLERVINDTRILMNAK</sequence>
<accession>F2JGS2</accession>
<dbReference type="HOGENOM" id="CLU_1097083_0_0_9"/>
<dbReference type="AlphaFoldDB" id="F2JGS2"/>
<evidence type="ECO:0000313" key="2">
    <source>
        <dbReference type="EMBL" id="ADZ84164.1"/>
    </source>
</evidence>
<evidence type="ECO:0008006" key="4">
    <source>
        <dbReference type="Google" id="ProtNLM"/>
    </source>
</evidence>
<gene>
    <name evidence="2" type="ordered locus">Clole_2458</name>
</gene>
<dbReference type="KEGG" id="cle:Clole_2458"/>
<evidence type="ECO:0000256" key="1">
    <source>
        <dbReference type="SAM" id="Coils"/>
    </source>
</evidence>
<proteinExistence type="predicted"/>
<reference evidence="2 3" key="1">
    <citation type="journal article" date="2011" name="J. Bacteriol.">
        <title>Complete genome sequence of the cellulose-degrading bacterium Cellulosilyticum lentocellum.</title>
        <authorList>
            <consortium name="US DOE Joint Genome Institute"/>
            <person name="Miller D.A."/>
            <person name="Suen G."/>
            <person name="Bruce D."/>
            <person name="Copeland A."/>
            <person name="Cheng J.F."/>
            <person name="Detter C."/>
            <person name="Goodwin L.A."/>
            <person name="Han C.S."/>
            <person name="Hauser L.J."/>
            <person name="Land M.L."/>
            <person name="Lapidus A."/>
            <person name="Lucas S."/>
            <person name="Meincke L."/>
            <person name="Pitluck S."/>
            <person name="Tapia R."/>
            <person name="Teshima H."/>
            <person name="Woyke T."/>
            <person name="Fox B.G."/>
            <person name="Angert E.R."/>
            <person name="Currie C.R."/>
        </authorList>
    </citation>
    <scope>NUCLEOTIDE SEQUENCE [LARGE SCALE GENOMIC DNA]</scope>
    <source>
        <strain evidence="3">ATCC 49066 / DSM 5427 / NCIMB 11756 / RHM5</strain>
    </source>
</reference>
<organism evidence="2 3">
    <name type="scientific">Cellulosilyticum lentocellum (strain ATCC 49066 / DSM 5427 / NCIMB 11756 / RHM5)</name>
    <name type="common">Clostridium lentocellum</name>
    <dbReference type="NCBI Taxonomy" id="642492"/>
    <lineage>
        <taxon>Bacteria</taxon>
        <taxon>Bacillati</taxon>
        <taxon>Bacillota</taxon>
        <taxon>Clostridia</taxon>
        <taxon>Lachnospirales</taxon>
        <taxon>Cellulosilyticaceae</taxon>
        <taxon>Cellulosilyticum</taxon>
    </lineage>
</organism>
<dbReference type="STRING" id="642492.Clole_2458"/>
<keyword evidence="1" id="KW-0175">Coiled coil</keyword>
<protein>
    <recommendedName>
        <fullName evidence="4">Flagellar assembly protein FliH/Type III secretion system HrpE domain-containing protein</fullName>
    </recommendedName>
</protein>
<evidence type="ECO:0000313" key="3">
    <source>
        <dbReference type="Proteomes" id="UP000008467"/>
    </source>
</evidence>
<feature type="coiled-coil region" evidence="1">
    <location>
        <begin position="47"/>
        <end position="133"/>
    </location>
</feature>